<feature type="compositionally biased region" description="Low complexity" evidence="2">
    <location>
        <begin position="277"/>
        <end position="287"/>
    </location>
</feature>
<dbReference type="InterPro" id="IPR002130">
    <property type="entry name" value="Cyclophilin-type_PPIase_dom"/>
</dbReference>
<gene>
    <name evidence="4" type="ORF">RJ641_022237</name>
</gene>
<dbReference type="GO" id="GO:0003755">
    <property type="term" value="F:peptidyl-prolyl cis-trans isomerase activity"/>
    <property type="evidence" value="ECO:0007669"/>
    <property type="project" value="InterPro"/>
</dbReference>
<accession>A0AAN8UJ05</accession>
<sequence>MIKRKNPLVFLDVSLDGDPCERMLFELFYDAAPKTAENFRALCTGEKGNSPITGRPLHLKGSFFHRIIKDSMVQGGDIHRQDVLGLDFCAKLGLGGESIYGSKFPGCALPFSILDPDYSELLVCITAKDEPPKLKHDEPGLLSMALADWESRGSQFIITLKSDHRLDRKYVVFGKIVGGKEVLKKIELMADEEGKPTGTMKIISVRCDFCADKKKKTKAGKDAPSDANSHDMRKRSKHKKSSRERKKRRRRYDTSESESLSDSETETSDSDSESDSYDSSSSEISSSSDDRRRKRKRSSKKDRRKHGKRRDRRRDKKRKKRDRRSKHKSKRASDSLTDSESESKTESSSDDGDDERGTDQMAKSAFHGKVEDKEAAAGHYKNGEIPEIHGNEDGVSPKENGERRSNGFEADARSDRSADRQPDVVDDHLGKSRSTFHSSHVSVILYA</sequence>
<feature type="compositionally biased region" description="Basic and acidic residues" evidence="2">
    <location>
        <begin position="219"/>
        <end position="231"/>
    </location>
</feature>
<reference evidence="4 5" key="1">
    <citation type="submission" date="2023-12" db="EMBL/GenBank/DDBJ databases">
        <title>A high-quality genome assembly for Dillenia turbinata (Dilleniales).</title>
        <authorList>
            <person name="Chanderbali A."/>
        </authorList>
    </citation>
    <scope>NUCLEOTIDE SEQUENCE [LARGE SCALE GENOMIC DNA]</scope>
    <source>
        <strain evidence="4">LSX21</strain>
        <tissue evidence="4">Leaf</tissue>
    </source>
</reference>
<name>A0AAN8UJ05_9MAGN</name>
<dbReference type="PRINTS" id="PR00153">
    <property type="entry name" value="CSAPPISMRASE"/>
</dbReference>
<dbReference type="AlphaFoldDB" id="A0AAN8UJ05"/>
<dbReference type="PANTHER" id="PTHR11071:SF561">
    <property type="entry name" value="PEPTIDYL-PROLYL CIS-TRANS ISOMERASE D-RELATED"/>
    <property type="match status" value="1"/>
</dbReference>
<feature type="region of interest" description="Disordered" evidence="2">
    <location>
        <begin position="214"/>
        <end position="440"/>
    </location>
</feature>
<evidence type="ECO:0000313" key="5">
    <source>
        <dbReference type="Proteomes" id="UP001370490"/>
    </source>
</evidence>
<dbReference type="SUPFAM" id="SSF50891">
    <property type="entry name" value="Cyclophilin-like"/>
    <property type="match status" value="1"/>
</dbReference>
<proteinExistence type="inferred from homology"/>
<dbReference type="Proteomes" id="UP001370490">
    <property type="component" value="Unassembled WGS sequence"/>
</dbReference>
<keyword evidence="4" id="KW-0413">Isomerase</keyword>
<dbReference type="InterPro" id="IPR029000">
    <property type="entry name" value="Cyclophilin-like_dom_sf"/>
</dbReference>
<dbReference type="Gene3D" id="2.40.100.10">
    <property type="entry name" value="Cyclophilin-like"/>
    <property type="match status" value="1"/>
</dbReference>
<organism evidence="4 5">
    <name type="scientific">Dillenia turbinata</name>
    <dbReference type="NCBI Taxonomy" id="194707"/>
    <lineage>
        <taxon>Eukaryota</taxon>
        <taxon>Viridiplantae</taxon>
        <taxon>Streptophyta</taxon>
        <taxon>Embryophyta</taxon>
        <taxon>Tracheophyta</taxon>
        <taxon>Spermatophyta</taxon>
        <taxon>Magnoliopsida</taxon>
        <taxon>eudicotyledons</taxon>
        <taxon>Gunneridae</taxon>
        <taxon>Pentapetalae</taxon>
        <taxon>Dilleniales</taxon>
        <taxon>Dilleniaceae</taxon>
        <taxon>Dillenia</taxon>
    </lineage>
</organism>
<feature type="compositionally biased region" description="Basic residues" evidence="2">
    <location>
        <begin position="232"/>
        <end position="251"/>
    </location>
</feature>
<dbReference type="Pfam" id="PF00160">
    <property type="entry name" value="Pro_isomerase"/>
    <property type="match status" value="1"/>
</dbReference>
<evidence type="ECO:0000256" key="2">
    <source>
        <dbReference type="SAM" id="MobiDB-lite"/>
    </source>
</evidence>
<feature type="compositionally biased region" description="Basic residues" evidence="2">
    <location>
        <begin position="292"/>
        <end position="330"/>
    </location>
</feature>
<evidence type="ECO:0000256" key="1">
    <source>
        <dbReference type="ARBA" id="ARBA00007365"/>
    </source>
</evidence>
<dbReference type="GO" id="GO:0006457">
    <property type="term" value="P:protein folding"/>
    <property type="evidence" value="ECO:0007669"/>
    <property type="project" value="TreeGrafter"/>
</dbReference>
<keyword evidence="5" id="KW-1185">Reference proteome</keyword>
<evidence type="ECO:0000313" key="4">
    <source>
        <dbReference type="EMBL" id="KAK6912636.1"/>
    </source>
</evidence>
<dbReference type="EMBL" id="JBAMMX010000027">
    <property type="protein sequence ID" value="KAK6912636.1"/>
    <property type="molecule type" value="Genomic_DNA"/>
</dbReference>
<comment type="similarity">
    <text evidence="1">Belongs to the cyclophilin-type PPIase family.</text>
</comment>
<dbReference type="PANTHER" id="PTHR11071">
    <property type="entry name" value="PEPTIDYL-PROLYL CIS-TRANS ISOMERASE"/>
    <property type="match status" value="1"/>
</dbReference>
<feature type="compositionally biased region" description="Acidic residues" evidence="2">
    <location>
        <begin position="255"/>
        <end position="276"/>
    </location>
</feature>
<protein>
    <submittedName>
        <fullName evidence="4">Cyclophilin-type peptidyl-prolyl cis-trans isomerase domain</fullName>
    </submittedName>
</protein>
<feature type="compositionally biased region" description="Basic and acidic residues" evidence="2">
    <location>
        <begin position="368"/>
        <end position="430"/>
    </location>
</feature>
<feature type="domain" description="PPIase cyclophilin-type" evidence="3">
    <location>
        <begin position="10"/>
        <end position="207"/>
    </location>
</feature>
<dbReference type="GO" id="GO:0016018">
    <property type="term" value="F:cyclosporin A binding"/>
    <property type="evidence" value="ECO:0007669"/>
    <property type="project" value="TreeGrafter"/>
</dbReference>
<evidence type="ECO:0000259" key="3">
    <source>
        <dbReference type="PROSITE" id="PS50072"/>
    </source>
</evidence>
<comment type="caution">
    <text evidence="4">The sequence shown here is derived from an EMBL/GenBank/DDBJ whole genome shotgun (WGS) entry which is preliminary data.</text>
</comment>
<dbReference type="GO" id="GO:0005737">
    <property type="term" value="C:cytoplasm"/>
    <property type="evidence" value="ECO:0007669"/>
    <property type="project" value="TreeGrafter"/>
</dbReference>
<dbReference type="PROSITE" id="PS50072">
    <property type="entry name" value="CSA_PPIASE_2"/>
    <property type="match status" value="1"/>
</dbReference>